<reference evidence="1" key="1">
    <citation type="submission" date="2014-05" db="EMBL/GenBank/DDBJ databases">
        <authorList>
            <person name="Chronopoulou M."/>
        </authorList>
    </citation>
    <scope>NUCLEOTIDE SEQUENCE</scope>
    <source>
        <tissue evidence="1">Whole organism</tissue>
    </source>
</reference>
<proteinExistence type="predicted"/>
<evidence type="ECO:0000313" key="1">
    <source>
        <dbReference type="EMBL" id="CDW26671.1"/>
    </source>
</evidence>
<accession>A0A0K2TMJ0</accession>
<sequence length="13" mass="1609">MIYVYKQSQSFSK</sequence>
<name>A0A0K2TMJ0_LEPSM</name>
<organism evidence="1">
    <name type="scientific">Lepeophtheirus salmonis</name>
    <name type="common">Salmon louse</name>
    <name type="synonym">Caligus salmonis</name>
    <dbReference type="NCBI Taxonomy" id="72036"/>
    <lineage>
        <taxon>Eukaryota</taxon>
        <taxon>Metazoa</taxon>
        <taxon>Ecdysozoa</taxon>
        <taxon>Arthropoda</taxon>
        <taxon>Crustacea</taxon>
        <taxon>Multicrustacea</taxon>
        <taxon>Hexanauplia</taxon>
        <taxon>Copepoda</taxon>
        <taxon>Siphonostomatoida</taxon>
        <taxon>Caligidae</taxon>
        <taxon>Lepeophtheirus</taxon>
    </lineage>
</organism>
<protein>
    <submittedName>
        <fullName evidence="1">Uncharacterized protein</fullName>
    </submittedName>
</protein>
<dbReference type="EMBL" id="HACA01009310">
    <property type="protein sequence ID" value="CDW26671.1"/>
    <property type="molecule type" value="Transcribed_RNA"/>
</dbReference>